<dbReference type="EMBL" id="BGPR01103103">
    <property type="protein sequence ID" value="GBM65209.1"/>
    <property type="molecule type" value="Genomic_DNA"/>
</dbReference>
<reference evidence="1 2" key="1">
    <citation type="journal article" date="2019" name="Sci. Rep.">
        <title>Orb-weaving spider Araneus ventricosus genome elucidates the spidroin gene catalogue.</title>
        <authorList>
            <person name="Kono N."/>
            <person name="Nakamura H."/>
            <person name="Ohtoshi R."/>
            <person name="Moran D.A.P."/>
            <person name="Shinohara A."/>
            <person name="Yoshida Y."/>
            <person name="Fujiwara M."/>
            <person name="Mori M."/>
            <person name="Tomita M."/>
            <person name="Arakawa K."/>
        </authorList>
    </citation>
    <scope>NUCLEOTIDE SEQUENCE [LARGE SCALE GENOMIC DNA]</scope>
</reference>
<protein>
    <submittedName>
        <fullName evidence="1">Uncharacterized protein</fullName>
    </submittedName>
</protein>
<evidence type="ECO:0000313" key="1">
    <source>
        <dbReference type="EMBL" id="GBM65209.1"/>
    </source>
</evidence>
<dbReference type="Proteomes" id="UP000499080">
    <property type="component" value="Unassembled WGS sequence"/>
</dbReference>
<evidence type="ECO:0000313" key="2">
    <source>
        <dbReference type="Proteomes" id="UP000499080"/>
    </source>
</evidence>
<accession>A0A4Y2HIY8</accession>
<organism evidence="1 2">
    <name type="scientific">Araneus ventricosus</name>
    <name type="common">Orbweaver spider</name>
    <name type="synonym">Epeira ventricosa</name>
    <dbReference type="NCBI Taxonomy" id="182803"/>
    <lineage>
        <taxon>Eukaryota</taxon>
        <taxon>Metazoa</taxon>
        <taxon>Ecdysozoa</taxon>
        <taxon>Arthropoda</taxon>
        <taxon>Chelicerata</taxon>
        <taxon>Arachnida</taxon>
        <taxon>Araneae</taxon>
        <taxon>Araneomorphae</taxon>
        <taxon>Entelegynae</taxon>
        <taxon>Araneoidea</taxon>
        <taxon>Araneidae</taxon>
        <taxon>Araneus</taxon>
    </lineage>
</organism>
<sequence>MFDSLLCPNTFLSHCMVPLALGSAEAGYDPSLCVTDLLRSFPDITSTQPVHSLSSDVVTLTSKKVRCSILFPSRMIQSHLNHPVHILSIPVGVGRLYAARNSNTLPFCERMKRSLGDMDISTVQVYHIDFLSFLPWDVPQFSFLNPFSKFDKSTTNLNQS</sequence>
<name>A0A4Y2HIY8_ARAVE</name>
<proteinExistence type="predicted"/>
<dbReference type="OrthoDB" id="4368687at2759"/>
<keyword evidence="2" id="KW-1185">Reference proteome</keyword>
<comment type="caution">
    <text evidence="1">The sequence shown here is derived from an EMBL/GenBank/DDBJ whole genome shotgun (WGS) entry which is preliminary data.</text>
</comment>
<gene>
    <name evidence="1" type="ORF">AVEN_6749_1</name>
</gene>
<dbReference type="AlphaFoldDB" id="A0A4Y2HIY8"/>